<evidence type="ECO:0000313" key="5">
    <source>
        <dbReference type="Proteomes" id="UP001224674"/>
    </source>
</evidence>
<evidence type="ECO:0000256" key="2">
    <source>
        <dbReference type="SAM" id="MobiDB-lite"/>
    </source>
</evidence>
<keyword evidence="5" id="KW-1185">Reference proteome</keyword>
<evidence type="ECO:0000313" key="4">
    <source>
        <dbReference type="EMBL" id="WGH93701.1"/>
    </source>
</evidence>
<protein>
    <submittedName>
        <fullName evidence="4">MaoC/PaaZ C-terminal domain-containing protein</fullName>
    </submittedName>
</protein>
<dbReference type="InterPro" id="IPR003965">
    <property type="entry name" value="Fatty_acid_synthase"/>
</dbReference>
<dbReference type="InterPro" id="IPR002539">
    <property type="entry name" value="MaoC-like_dom"/>
</dbReference>
<organism evidence="4 5">
    <name type="scientific">Auritidibacter ignavus</name>
    <dbReference type="NCBI Taxonomy" id="678932"/>
    <lineage>
        <taxon>Bacteria</taxon>
        <taxon>Bacillati</taxon>
        <taxon>Actinomycetota</taxon>
        <taxon>Actinomycetes</taxon>
        <taxon>Micrococcales</taxon>
        <taxon>Micrococcaceae</taxon>
        <taxon>Auritidibacter</taxon>
    </lineage>
</organism>
<dbReference type="InterPro" id="IPR029069">
    <property type="entry name" value="HotDog_dom_sf"/>
</dbReference>
<evidence type="ECO:0000259" key="3">
    <source>
        <dbReference type="Pfam" id="PF01575"/>
    </source>
</evidence>
<dbReference type="Proteomes" id="UP001224674">
    <property type="component" value="Chromosome"/>
</dbReference>
<dbReference type="PANTHER" id="PTHR43841:SF3">
    <property type="entry name" value="(3R)-HYDROXYACYL-ACP DEHYDRATASE SUBUNIT HADB"/>
    <property type="match status" value="1"/>
</dbReference>
<dbReference type="EMBL" id="CP122566">
    <property type="protein sequence ID" value="WGH93701.1"/>
    <property type="molecule type" value="Genomic_DNA"/>
</dbReference>
<comment type="similarity">
    <text evidence="1">Belongs to the enoyl-CoA hydratase/isomerase family.</text>
</comment>
<dbReference type="GO" id="GO:0005835">
    <property type="term" value="C:fatty acid synthase complex"/>
    <property type="evidence" value="ECO:0007669"/>
    <property type="project" value="InterPro"/>
</dbReference>
<dbReference type="GO" id="GO:0004312">
    <property type="term" value="F:fatty acid synthase activity"/>
    <property type="evidence" value="ECO:0007669"/>
    <property type="project" value="InterPro"/>
</dbReference>
<proteinExistence type="inferred from homology"/>
<dbReference type="AlphaFoldDB" id="A0AAJ6AP90"/>
<dbReference type="PRINTS" id="PR01483">
    <property type="entry name" value="FASYNTHASE"/>
</dbReference>
<name>A0AAJ6AP90_9MICC</name>
<evidence type="ECO:0000256" key="1">
    <source>
        <dbReference type="ARBA" id="ARBA00005254"/>
    </source>
</evidence>
<dbReference type="SUPFAM" id="SSF54637">
    <property type="entry name" value="Thioesterase/thiol ester dehydrase-isomerase"/>
    <property type="match status" value="2"/>
</dbReference>
<dbReference type="Pfam" id="PF01575">
    <property type="entry name" value="MaoC_dehydratas"/>
    <property type="match status" value="1"/>
</dbReference>
<dbReference type="Gene3D" id="3.10.129.10">
    <property type="entry name" value="Hotdog Thioesterase"/>
    <property type="match status" value="1"/>
</dbReference>
<dbReference type="PANTHER" id="PTHR43841">
    <property type="entry name" value="3-HYDROXYACYL-THIOESTER DEHYDRATASE HTDX-RELATED"/>
    <property type="match status" value="1"/>
</dbReference>
<sequence length="339" mass="36065">MTTPPLLHDVTPPTHWKHQEQLPSLGALYGKVAAGTVGATLSSLIGKITPGTSATGKGSGSLPTAGWKVTGQAASRLQVDDYIQLFGATGAIGHDTVPSLALHIATFPLSMGMMASKNFPLPLLGLVHLDHTVDHLHPVAIDQPLIVTTWADSLGAHRRGTTVAIWVQIHDEANPRKLLWQGRATYLSRGIFLAGRPEAETGSEDSDSAGSAHRDFQPPVATASWRLPADTGRNYAGVSGDVNPIHMNHLTAKALGMPGMIAHGMYLAGRMLAGREPQAPFSWQFSFAKPVTLPTTVAVAVEHSSEEVTEFTGWNPMKKLPHFFGQLRTASPVAPRSAS</sequence>
<accession>A0AAJ6AP90</accession>
<dbReference type="RefSeq" id="WP_110110142.1">
    <property type="nucleotide sequence ID" value="NZ_CP122566.1"/>
</dbReference>
<dbReference type="GO" id="GO:0006633">
    <property type="term" value="P:fatty acid biosynthetic process"/>
    <property type="evidence" value="ECO:0007669"/>
    <property type="project" value="InterPro"/>
</dbReference>
<feature type="domain" description="MaoC-like" evidence="3">
    <location>
        <begin position="215"/>
        <end position="307"/>
    </location>
</feature>
<feature type="region of interest" description="Disordered" evidence="2">
    <location>
        <begin position="198"/>
        <end position="223"/>
    </location>
</feature>
<gene>
    <name evidence="4" type="ORF">QDX21_02575</name>
</gene>
<reference evidence="4 5" key="1">
    <citation type="submission" date="2023-03" db="EMBL/GenBank/DDBJ databases">
        <title>Complete genome sequences of several Auritidibacter ignavus strains isolated from ear infections.</title>
        <authorList>
            <person name="Baehr T."/>
            <person name="Baumhoegger A.M."/>
        </authorList>
    </citation>
    <scope>NUCLEOTIDE SEQUENCE [LARGE SCALE GENOMIC DNA]</scope>
    <source>
        <strain evidence="4 5">BABAE-6</strain>
    </source>
</reference>